<sequence>MGYIEKIPQLCNPALWSTNPTTPSTTYINAPSLSNNSVLGKGDSTPDGGHHLEMSGTGSNGDSTPDGGHHLEMSGTGSSGNCALDEARLRSFKSRTNVSSLSWTYLLGGVHVPYTVSSILLVAENGALS</sequence>
<accession>A0A8J5YBR2</accession>
<proteinExistence type="predicted"/>
<dbReference type="Proteomes" id="UP000701853">
    <property type="component" value="Chromosome 11"/>
</dbReference>
<evidence type="ECO:0000313" key="3">
    <source>
        <dbReference type="Proteomes" id="UP000701853"/>
    </source>
</evidence>
<reference evidence="2 3" key="1">
    <citation type="journal article" date="2021" name="bioRxiv">
        <title>The Gossypium anomalum genome as a resource for cotton improvement and evolutionary analysis of hybrid incompatibility.</title>
        <authorList>
            <person name="Grover C.E."/>
            <person name="Yuan D."/>
            <person name="Arick M.A."/>
            <person name="Miller E.R."/>
            <person name="Hu G."/>
            <person name="Peterson D.G."/>
            <person name="Wendel J.F."/>
            <person name="Udall J.A."/>
        </authorList>
    </citation>
    <scope>NUCLEOTIDE SEQUENCE [LARGE SCALE GENOMIC DNA]</scope>
    <source>
        <strain evidence="2">JFW-Udall</strain>
        <tissue evidence="2">Leaf</tissue>
    </source>
</reference>
<gene>
    <name evidence="2" type="ORF">CXB51_030483</name>
</gene>
<protein>
    <submittedName>
        <fullName evidence="2">Uncharacterized protein</fullName>
    </submittedName>
</protein>
<organism evidence="2 3">
    <name type="scientific">Gossypium anomalum</name>
    <dbReference type="NCBI Taxonomy" id="47600"/>
    <lineage>
        <taxon>Eukaryota</taxon>
        <taxon>Viridiplantae</taxon>
        <taxon>Streptophyta</taxon>
        <taxon>Embryophyta</taxon>
        <taxon>Tracheophyta</taxon>
        <taxon>Spermatophyta</taxon>
        <taxon>Magnoliopsida</taxon>
        <taxon>eudicotyledons</taxon>
        <taxon>Gunneridae</taxon>
        <taxon>Pentapetalae</taxon>
        <taxon>rosids</taxon>
        <taxon>malvids</taxon>
        <taxon>Malvales</taxon>
        <taxon>Malvaceae</taxon>
        <taxon>Malvoideae</taxon>
        <taxon>Gossypium</taxon>
    </lineage>
</organism>
<dbReference type="EMBL" id="JAHUZN010000011">
    <property type="protein sequence ID" value="KAG8476971.1"/>
    <property type="molecule type" value="Genomic_DNA"/>
</dbReference>
<evidence type="ECO:0000313" key="2">
    <source>
        <dbReference type="EMBL" id="KAG8476971.1"/>
    </source>
</evidence>
<keyword evidence="3" id="KW-1185">Reference proteome</keyword>
<name>A0A8J5YBR2_9ROSI</name>
<comment type="caution">
    <text evidence="2">The sequence shown here is derived from an EMBL/GenBank/DDBJ whole genome shotgun (WGS) entry which is preliminary data.</text>
</comment>
<feature type="region of interest" description="Disordered" evidence="1">
    <location>
        <begin position="30"/>
        <end position="82"/>
    </location>
</feature>
<dbReference type="OrthoDB" id="944130at2759"/>
<evidence type="ECO:0000256" key="1">
    <source>
        <dbReference type="SAM" id="MobiDB-lite"/>
    </source>
</evidence>
<dbReference type="AlphaFoldDB" id="A0A8J5YBR2"/>